<keyword evidence="4 5" id="KW-0472">Membrane</keyword>
<feature type="transmembrane region" description="Helical" evidence="5">
    <location>
        <begin position="228"/>
        <end position="249"/>
    </location>
</feature>
<feature type="transmembrane region" description="Helical" evidence="5">
    <location>
        <begin position="135"/>
        <end position="152"/>
    </location>
</feature>
<evidence type="ECO:0000256" key="5">
    <source>
        <dbReference type="SAM" id="Phobius"/>
    </source>
</evidence>
<sequence length="452" mass="50289">MASAPLLSIPASWLSQKSHGEKLFVAALATYIFSYLPVPAAYHGAESVMILVFLWLIFISGKKTGLRSRVLHDPLFLASAVMLGFLILARLWYAYSLPPGIDPDIRETRYFLKPIMVFLVALGMGIIARPYRWPLLLSGLLGLAVYLLTTIGDGYWANALAGKREDFGIHNAQHTAMFFGMALIGVVCFMFRTARVNSTHWRWAFMSLVVLTFALVAFGFIAAQTRAAWLGIITAITIGLVTVACLKRTKSANAHGQQRRTVILVLAPFLLLCIVLAGLNLPERIMAPFNISVDQYTALPDENADPKTSHGVRLLSWRVAFEWLKERPLMGWGPGSKEDLIDQSDFFSDRFKKHFGHLHNSFVESLVANGLVGSAILLAMVVWLGVATFVAHRKGRMPDDVFIFALSFFGFWVAINLFESYTLYTTGHYINAVAGGFIYSFYLQSHHEDASP</sequence>
<feature type="transmembrane region" description="Helical" evidence="5">
    <location>
        <begin position="203"/>
        <end position="222"/>
    </location>
</feature>
<dbReference type="RefSeq" id="WP_072799704.1">
    <property type="nucleotide sequence ID" value="NZ_FRAQ01000005.1"/>
</dbReference>
<dbReference type="PANTHER" id="PTHR37422">
    <property type="entry name" value="TEICHURONIC ACID BIOSYNTHESIS PROTEIN TUAE"/>
    <property type="match status" value="1"/>
</dbReference>
<dbReference type="Pfam" id="PF04932">
    <property type="entry name" value="Wzy_C"/>
    <property type="match status" value="1"/>
</dbReference>
<keyword evidence="7" id="KW-0436">Ligase</keyword>
<dbReference type="InterPro" id="IPR051533">
    <property type="entry name" value="WaaL-like"/>
</dbReference>
<organism evidence="7 8">
    <name type="scientific">Marinobacter antarcticus</name>
    <dbReference type="NCBI Taxonomy" id="564117"/>
    <lineage>
        <taxon>Bacteria</taxon>
        <taxon>Pseudomonadati</taxon>
        <taxon>Pseudomonadota</taxon>
        <taxon>Gammaproteobacteria</taxon>
        <taxon>Pseudomonadales</taxon>
        <taxon>Marinobacteraceae</taxon>
        <taxon>Marinobacter</taxon>
    </lineage>
</organism>
<protein>
    <submittedName>
        <fullName evidence="7">O-antigen ligase</fullName>
    </submittedName>
</protein>
<dbReference type="Proteomes" id="UP000184497">
    <property type="component" value="Unassembled WGS sequence"/>
</dbReference>
<feature type="transmembrane region" description="Helical" evidence="5">
    <location>
        <begin position="172"/>
        <end position="191"/>
    </location>
</feature>
<name>A0A1M6VZD2_9GAMM</name>
<keyword evidence="8" id="KW-1185">Reference proteome</keyword>
<comment type="subcellular location">
    <subcellularLocation>
        <location evidence="1">Membrane</location>
        <topology evidence="1">Multi-pass membrane protein</topology>
    </subcellularLocation>
</comment>
<dbReference type="OrthoDB" id="8576060at2"/>
<evidence type="ECO:0000256" key="4">
    <source>
        <dbReference type="ARBA" id="ARBA00023136"/>
    </source>
</evidence>
<dbReference type="InterPro" id="IPR007016">
    <property type="entry name" value="O-antigen_ligase-rel_domated"/>
</dbReference>
<proteinExistence type="predicted"/>
<feature type="transmembrane region" description="Helical" evidence="5">
    <location>
        <begin position="110"/>
        <end position="128"/>
    </location>
</feature>
<keyword evidence="3 5" id="KW-1133">Transmembrane helix</keyword>
<accession>A0A1M6VZD2</accession>
<dbReference type="EMBL" id="FRAQ01000005">
    <property type="protein sequence ID" value="SHK86861.1"/>
    <property type="molecule type" value="Genomic_DNA"/>
</dbReference>
<evidence type="ECO:0000256" key="1">
    <source>
        <dbReference type="ARBA" id="ARBA00004141"/>
    </source>
</evidence>
<dbReference type="GO" id="GO:0016874">
    <property type="term" value="F:ligase activity"/>
    <property type="evidence" value="ECO:0007669"/>
    <property type="project" value="UniProtKB-KW"/>
</dbReference>
<dbReference type="STRING" id="564117.SAMN05216369_3429"/>
<reference evidence="8" key="1">
    <citation type="submission" date="2016-11" db="EMBL/GenBank/DDBJ databases">
        <authorList>
            <person name="Varghese N."/>
            <person name="Submissions S."/>
        </authorList>
    </citation>
    <scope>NUCLEOTIDE SEQUENCE [LARGE SCALE GENOMIC DNA]</scope>
    <source>
        <strain evidence="8">CGMCC 1.10835</strain>
    </source>
</reference>
<feature type="domain" description="O-antigen ligase-related" evidence="6">
    <location>
        <begin position="212"/>
        <end position="377"/>
    </location>
</feature>
<feature type="transmembrane region" description="Helical" evidence="5">
    <location>
        <begin position="401"/>
        <end position="418"/>
    </location>
</feature>
<evidence type="ECO:0000313" key="8">
    <source>
        <dbReference type="Proteomes" id="UP000184497"/>
    </source>
</evidence>
<evidence type="ECO:0000256" key="3">
    <source>
        <dbReference type="ARBA" id="ARBA00022989"/>
    </source>
</evidence>
<dbReference type="AlphaFoldDB" id="A0A1M6VZD2"/>
<evidence type="ECO:0000256" key="2">
    <source>
        <dbReference type="ARBA" id="ARBA00022692"/>
    </source>
</evidence>
<gene>
    <name evidence="7" type="ORF">SAMN05216369_3429</name>
</gene>
<dbReference type="PANTHER" id="PTHR37422:SF13">
    <property type="entry name" value="LIPOPOLYSACCHARIDE BIOSYNTHESIS PROTEIN PA4999-RELATED"/>
    <property type="match status" value="1"/>
</dbReference>
<evidence type="ECO:0000259" key="6">
    <source>
        <dbReference type="Pfam" id="PF04932"/>
    </source>
</evidence>
<keyword evidence="2 5" id="KW-0812">Transmembrane</keyword>
<feature type="transmembrane region" description="Helical" evidence="5">
    <location>
        <begin position="74"/>
        <end position="95"/>
    </location>
</feature>
<dbReference type="GO" id="GO:0016020">
    <property type="term" value="C:membrane"/>
    <property type="evidence" value="ECO:0007669"/>
    <property type="project" value="UniProtKB-SubCell"/>
</dbReference>
<feature type="transmembrane region" description="Helical" evidence="5">
    <location>
        <begin position="261"/>
        <end position="279"/>
    </location>
</feature>
<evidence type="ECO:0000313" key="7">
    <source>
        <dbReference type="EMBL" id="SHK86861.1"/>
    </source>
</evidence>
<feature type="transmembrane region" description="Helical" evidence="5">
    <location>
        <begin position="44"/>
        <end position="62"/>
    </location>
</feature>
<feature type="transmembrane region" description="Helical" evidence="5">
    <location>
        <begin position="366"/>
        <end position="389"/>
    </location>
</feature>